<evidence type="ECO:0000313" key="6">
    <source>
        <dbReference type="EMBL" id="NBI06481.1"/>
    </source>
</evidence>
<comment type="caution">
    <text evidence="6">The sequence shown here is derived from an EMBL/GenBank/DDBJ whole genome shotgun (WGS) entry which is preliminary data.</text>
</comment>
<reference evidence="6 7" key="1">
    <citation type="submission" date="2018-08" db="EMBL/GenBank/DDBJ databases">
        <title>Murine metabolic-syndrome-specific gut microbial biobank.</title>
        <authorList>
            <person name="Liu C."/>
        </authorList>
    </citation>
    <scope>NUCLEOTIDE SEQUENCE [LARGE SCALE GENOMIC DNA]</scope>
    <source>
        <strain evidence="6 7">583</strain>
    </source>
</reference>
<dbReference type="OrthoDB" id="4548147at2"/>
<evidence type="ECO:0000256" key="3">
    <source>
        <dbReference type="ARBA" id="ARBA00022777"/>
    </source>
</evidence>
<evidence type="ECO:0000256" key="1">
    <source>
        <dbReference type="ARBA" id="ARBA00022679"/>
    </source>
</evidence>
<dbReference type="PANTHER" id="PTHR43527:SF1">
    <property type="entry name" value="L-THREONINE KINASE"/>
    <property type="match status" value="1"/>
</dbReference>
<keyword evidence="4" id="KW-0067">ATP-binding</keyword>
<dbReference type="EMBL" id="QXXA01000006">
    <property type="protein sequence ID" value="NBI06481.1"/>
    <property type="molecule type" value="Genomic_DNA"/>
</dbReference>
<dbReference type="InterPro" id="IPR012363">
    <property type="entry name" value="PduX"/>
</dbReference>
<feature type="domain" description="GHMP kinase N-terminal" evidence="5">
    <location>
        <begin position="52"/>
        <end position="120"/>
    </location>
</feature>
<dbReference type="Pfam" id="PF00288">
    <property type="entry name" value="GHMP_kinases_N"/>
    <property type="match status" value="1"/>
</dbReference>
<gene>
    <name evidence="6" type="ORF">D3Z33_06345</name>
</gene>
<dbReference type="RefSeq" id="WP_160196959.1">
    <property type="nucleotide sequence ID" value="NZ_QXXA01000006.1"/>
</dbReference>
<dbReference type="Proteomes" id="UP000467132">
    <property type="component" value="Unassembled WGS sequence"/>
</dbReference>
<dbReference type="GO" id="GO:0016301">
    <property type="term" value="F:kinase activity"/>
    <property type="evidence" value="ECO:0007669"/>
    <property type="project" value="UniProtKB-KW"/>
</dbReference>
<dbReference type="InterPro" id="IPR020568">
    <property type="entry name" value="Ribosomal_Su5_D2-typ_SF"/>
</dbReference>
<organism evidence="6 7">
    <name type="scientific">Senegalia massiliensis</name>
    <dbReference type="NCBI Taxonomy" id="1720316"/>
    <lineage>
        <taxon>Bacteria</taxon>
        <taxon>Bacillati</taxon>
        <taxon>Bacillota</taxon>
        <taxon>Clostridia</taxon>
        <taxon>Eubacteriales</taxon>
        <taxon>Clostridiaceae</taxon>
        <taxon>Senegalia</taxon>
    </lineage>
</organism>
<keyword evidence="1" id="KW-0808">Transferase</keyword>
<evidence type="ECO:0000259" key="5">
    <source>
        <dbReference type="Pfam" id="PF00288"/>
    </source>
</evidence>
<keyword evidence="2" id="KW-0547">Nucleotide-binding</keyword>
<evidence type="ECO:0000256" key="2">
    <source>
        <dbReference type="ARBA" id="ARBA00022741"/>
    </source>
</evidence>
<accession>A0A845QW42</accession>
<sequence length="288" mass="33014">MIRAKCPASCGELFQGYIDGKNLLISYPIDLFSVVTIKEGISNEILYPKAYNAIKKSLKYFGYNQNEYKNIALDIDSNIPIGKGMASSTADLAATILATSRYLNEEIDNEQIANIAIEIEPTDSTIFQKLTLYDYLKGRYKKLYENKLDLKVLCIEGKGTIDTVKFNKLNLYYEKIKHELEYRKSLSLVEKGLKENDMHKLAKGSTLSAFINQKYLFKEDLENIYNLAVKYNAYGINTSHSGTVTGILYDKECFDKEKFLYEIKNIINFNKYERVQEYNIIKGGPSLF</sequence>
<dbReference type="AlphaFoldDB" id="A0A845QW42"/>
<dbReference type="GO" id="GO:0005524">
    <property type="term" value="F:ATP binding"/>
    <property type="evidence" value="ECO:0007669"/>
    <property type="project" value="UniProtKB-KW"/>
</dbReference>
<evidence type="ECO:0000313" key="7">
    <source>
        <dbReference type="Proteomes" id="UP000467132"/>
    </source>
</evidence>
<dbReference type="PIRSF" id="PIRSF033887">
    <property type="entry name" value="PduX"/>
    <property type="match status" value="1"/>
</dbReference>
<dbReference type="InterPro" id="IPR014721">
    <property type="entry name" value="Ribsml_uS5_D2-typ_fold_subgr"/>
</dbReference>
<dbReference type="SUPFAM" id="SSF54211">
    <property type="entry name" value="Ribosomal protein S5 domain 2-like"/>
    <property type="match status" value="1"/>
</dbReference>
<dbReference type="InterPro" id="IPR006204">
    <property type="entry name" value="GHMP_kinase_N_dom"/>
</dbReference>
<keyword evidence="3" id="KW-0418">Kinase</keyword>
<dbReference type="Gene3D" id="3.30.230.10">
    <property type="match status" value="1"/>
</dbReference>
<proteinExistence type="predicted"/>
<evidence type="ECO:0000256" key="4">
    <source>
        <dbReference type="ARBA" id="ARBA00022840"/>
    </source>
</evidence>
<dbReference type="PANTHER" id="PTHR43527">
    <property type="entry name" value="4-DIPHOSPHOCYTIDYL-2-C-METHYL-D-ERYTHRITOL KINASE, CHLOROPLASTIC"/>
    <property type="match status" value="1"/>
</dbReference>
<name>A0A845QW42_9CLOT</name>
<keyword evidence="7" id="KW-1185">Reference proteome</keyword>
<protein>
    <recommendedName>
        <fullName evidence="5">GHMP kinase N-terminal domain-containing protein</fullName>
    </recommendedName>
</protein>